<keyword evidence="8" id="KW-1185">Reference proteome</keyword>
<keyword evidence="3" id="KW-0862">Zinc</keyword>
<dbReference type="GO" id="GO:0008270">
    <property type="term" value="F:zinc ion binding"/>
    <property type="evidence" value="ECO:0007669"/>
    <property type="project" value="UniProtKB-KW"/>
</dbReference>
<feature type="region of interest" description="Disordered" evidence="5">
    <location>
        <begin position="637"/>
        <end position="668"/>
    </location>
</feature>
<dbReference type="Pfam" id="PF04434">
    <property type="entry name" value="SWIM"/>
    <property type="match status" value="1"/>
</dbReference>
<dbReference type="AlphaFoldDB" id="A0A8K1FF28"/>
<evidence type="ECO:0000313" key="7">
    <source>
        <dbReference type="EMBL" id="TMW57242.1"/>
    </source>
</evidence>
<evidence type="ECO:0000256" key="2">
    <source>
        <dbReference type="ARBA" id="ARBA00022771"/>
    </source>
</evidence>
<name>A0A8K1FF28_PYTOL</name>
<keyword evidence="2 4" id="KW-0863">Zinc-finger</keyword>
<dbReference type="PANTHER" id="PTHR31973">
    <property type="entry name" value="POLYPROTEIN, PUTATIVE-RELATED"/>
    <property type="match status" value="1"/>
</dbReference>
<dbReference type="EMBL" id="SPLM01000144">
    <property type="protein sequence ID" value="TMW57242.1"/>
    <property type="molecule type" value="Genomic_DNA"/>
</dbReference>
<evidence type="ECO:0000259" key="6">
    <source>
        <dbReference type="PROSITE" id="PS50966"/>
    </source>
</evidence>
<accession>A0A8K1FF28</accession>
<keyword evidence="1" id="KW-0479">Metal-binding</keyword>
<dbReference type="PROSITE" id="PS50966">
    <property type="entry name" value="ZF_SWIM"/>
    <property type="match status" value="1"/>
</dbReference>
<organism evidence="7 8">
    <name type="scientific">Pythium oligandrum</name>
    <name type="common">Mycoparasitic fungus</name>
    <dbReference type="NCBI Taxonomy" id="41045"/>
    <lineage>
        <taxon>Eukaryota</taxon>
        <taxon>Sar</taxon>
        <taxon>Stramenopiles</taxon>
        <taxon>Oomycota</taxon>
        <taxon>Peronosporomycetes</taxon>
        <taxon>Pythiales</taxon>
        <taxon>Pythiaceae</taxon>
        <taxon>Pythium</taxon>
    </lineage>
</organism>
<proteinExistence type="predicted"/>
<protein>
    <recommendedName>
        <fullName evidence="6">SWIM-type domain-containing protein</fullName>
    </recommendedName>
</protein>
<dbReference type="OrthoDB" id="103230at2759"/>
<feature type="domain" description="SWIM-type" evidence="6">
    <location>
        <begin position="471"/>
        <end position="514"/>
    </location>
</feature>
<sequence length="668" mass="73439">MVRTRGTNGAPLKDREDIADAAHDEAGGTDAASLAGVGEPHGAIGDNAAVYLGLGEDPHAGFGMYGHPRRPAAMGLHANASVPPRFPPFRESYGDMVELRRELKVISVQLNVPYYMHHSSPQRLEARCPTWKHRKEVPTTCEFVIAANRHTNGRVYVTRAVVAHSPNCAAIQTSTNNVSATALMETAKPFMQKIAETVKPRDMANMMKEKFGVSASYMTAWRALSAFKQEKKAEESMSFTKIQGYLESFAKSNEGSVIAFERDPSTNIFTRAFLCPQPMQGSLRYCRPQLLLSVFLITSTYGGIVMTATAQDAMGENVPIAIGIALKESEENWRFFLEHLRVAIPDLERSISTITHNRGDELQRAASLIFPSCGQSGAVELFISPMPAAPGVVSSSQPGQNTLHWVEGLCSKTPLMILVGWVSKVASTLYQRYEKHGKMSSEYPEEFHTLLSQYETESDHYEVLRISEHGYEVIDQHSGRQRIVDFAKQTCTCGEYDVSRFPCLHVFLAVSYAGLVRSDVIPQIFLMTSLKSLYHGRVTPIDVDTVVSDNITVPHPVAKTRGRPRKVQQIQQFSDTKHEKLACSICGMRGHNKRTCKRALVSAGGAGIVNNVDGDASAFLDAAYETSDLHPDIMSVPNGEQQMGVSPSVKRRKLTAKASSDVPDSTVV</sequence>
<reference evidence="7" key="1">
    <citation type="submission" date="2019-03" db="EMBL/GenBank/DDBJ databases">
        <title>Long read genome sequence of the mycoparasitic Pythium oligandrum ATCC 38472 isolated from sugarbeet rhizosphere.</title>
        <authorList>
            <person name="Gaulin E."/>
        </authorList>
    </citation>
    <scope>NUCLEOTIDE SEQUENCE</scope>
    <source>
        <strain evidence="7">ATCC 38472_TT</strain>
    </source>
</reference>
<gene>
    <name evidence="7" type="ORF">Poli38472_003167</name>
</gene>
<evidence type="ECO:0000256" key="3">
    <source>
        <dbReference type="ARBA" id="ARBA00022833"/>
    </source>
</evidence>
<evidence type="ECO:0000313" key="8">
    <source>
        <dbReference type="Proteomes" id="UP000794436"/>
    </source>
</evidence>
<evidence type="ECO:0000256" key="5">
    <source>
        <dbReference type="SAM" id="MobiDB-lite"/>
    </source>
</evidence>
<comment type="caution">
    <text evidence="7">The sequence shown here is derived from an EMBL/GenBank/DDBJ whole genome shotgun (WGS) entry which is preliminary data.</text>
</comment>
<dbReference type="Proteomes" id="UP000794436">
    <property type="component" value="Unassembled WGS sequence"/>
</dbReference>
<dbReference type="PANTHER" id="PTHR31973:SF187">
    <property type="entry name" value="MUTATOR TRANSPOSASE MUDRA PROTEIN"/>
    <property type="match status" value="1"/>
</dbReference>
<dbReference type="InterPro" id="IPR007527">
    <property type="entry name" value="Znf_SWIM"/>
</dbReference>
<evidence type="ECO:0000256" key="1">
    <source>
        <dbReference type="ARBA" id="ARBA00022723"/>
    </source>
</evidence>
<dbReference type="InterPro" id="IPR006564">
    <property type="entry name" value="Znf_PMZ"/>
</dbReference>
<evidence type="ECO:0000256" key="4">
    <source>
        <dbReference type="PROSITE-ProRule" id="PRU00325"/>
    </source>
</evidence>
<dbReference type="SMART" id="SM00575">
    <property type="entry name" value="ZnF_PMZ"/>
    <property type="match status" value="1"/>
</dbReference>